<keyword evidence="10 18" id="KW-0812">Transmembrane</keyword>
<dbReference type="EC" id="2.7.13.3" evidence="3"/>
<organism evidence="22 23">
    <name type="scientific">Comamonas aquatica</name>
    <dbReference type="NCBI Taxonomy" id="225991"/>
    <lineage>
        <taxon>Bacteria</taxon>
        <taxon>Pseudomonadati</taxon>
        <taxon>Pseudomonadota</taxon>
        <taxon>Betaproteobacteria</taxon>
        <taxon>Burkholderiales</taxon>
        <taxon>Comamonadaceae</taxon>
        <taxon>Comamonas</taxon>
    </lineage>
</organism>
<reference evidence="22" key="1">
    <citation type="submission" date="2020-05" db="EMBL/GenBank/DDBJ databases">
        <authorList>
            <person name="Delgado-Blas J."/>
        </authorList>
    </citation>
    <scope>NUCLEOTIDE SEQUENCE</scope>
    <source>
        <strain evidence="22">BB1454</strain>
    </source>
</reference>
<keyword evidence="14 18" id="KW-1133">Transmembrane helix</keyword>
<keyword evidence="12" id="KW-0418">Kinase</keyword>
<name>A0AA35GEL3_9BURK</name>
<dbReference type="GO" id="GO:0016036">
    <property type="term" value="P:cellular response to phosphate starvation"/>
    <property type="evidence" value="ECO:0007669"/>
    <property type="project" value="TreeGrafter"/>
</dbReference>
<dbReference type="GO" id="GO:0006817">
    <property type="term" value="P:phosphate ion transport"/>
    <property type="evidence" value="ECO:0007669"/>
    <property type="project" value="UniProtKB-KW"/>
</dbReference>
<comment type="function">
    <text evidence="17">Member of the two-component regulatory system PhoR/PhoB involved in the phosphate regulon genes expression. PhoR may function as a membrane-associated protein kinase that phosphorylates PhoB in response to environmental signals.</text>
</comment>
<dbReference type="Pfam" id="PF00512">
    <property type="entry name" value="HisKA"/>
    <property type="match status" value="1"/>
</dbReference>
<dbReference type="PRINTS" id="PR00344">
    <property type="entry name" value="BCTRLSENSOR"/>
</dbReference>
<evidence type="ECO:0000256" key="3">
    <source>
        <dbReference type="ARBA" id="ARBA00012438"/>
    </source>
</evidence>
<evidence type="ECO:0000256" key="18">
    <source>
        <dbReference type="SAM" id="Phobius"/>
    </source>
</evidence>
<evidence type="ECO:0000259" key="20">
    <source>
        <dbReference type="SMART" id="SM00387"/>
    </source>
</evidence>
<dbReference type="InterPro" id="IPR003594">
    <property type="entry name" value="HATPase_dom"/>
</dbReference>
<feature type="transmembrane region" description="Helical" evidence="18">
    <location>
        <begin position="55"/>
        <end position="77"/>
    </location>
</feature>
<evidence type="ECO:0000256" key="9">
    <source>
        <dbReference type="ARBA" id="ARBA00022679"/>
    </source>
</evidence>
<dbReference type="SUPFAM" id="SSF55785">
    <property type="entry name" value="PYP-like sensor domain (PAS domain)"/>
    <property type="match status" value="1"/>
</dbReference>
<dbReference type="Gene3D" id="3.30.450.20">
    <property type="entry name" value="PAS domain"/>
    <property type="match status" value="1"/>
</dbReference>
<keyword evidence="6" id="KW-1003">Cell membrane</keyword>
<comment type="caution">
    <text evidence="22">The sequence shown here is derived from an EMBL/GenBank/DDBJ whole genome shotgun (WGS) entry which is preliminary data.</text>
</comment>
<dbReference type="Pfam" id="PF11808">
    <property type="entry name" value="PhoR"/>
    <property type="match status" value="1"/>
</dbReference>
<accession>A0AA35GEL3</accession>
<dbReference type="Gene3D" id="3.30.565.10">
    <property type="entry name" value="Histidine kinase-like ATPase, C-terminal domain"/>
    <property type="match status" value="1"/>
</dbReference>
<sequence length="456" mass="50578">MLAWRWMEVLVLQAVLAGAAGWLWGPWAALAGALLATWLWMLWDHWQVERLRQWLMAGELAAFPALKGVWSMVATYVRRAVRTREQAAAAAEQRVQDILAALQASPNGLVLMDAEGHIEWCNRMAERHFGFDAQRDIQQSIGNLVRDPAFSSYWAHQDFSYPVLMAGRDSSPSRPVMLSVHIYPYGVGRHLLLARDITALEQAEAMRRDFVANVSHEIRTPLTVLVGFVETLQTLDLSPEEHKHYLALMAQQAGRMQNLVQDLLTLSRLEGSPPPTYNDWFPVGQMLRQCAVEAHALSKLLTKGADVGHALSFPEPEAPAMDWEIAGVQAELISAFSNLISNALRYTPAGGSVEVRWEGLLDGGARFSVKDSGPGIDPAHIGRLTERFYRVDRSRSRDTGGTGLGLAIVKHALQRHGAKLEIHSQLGAGATFSAVFPAHRLRHSGRVHAEPERLPK</sequence>
<evidence type="ECO:0000313" key="22">
    <source>
        <dbReference type="EMBL" id="CAB5658238.1"/>
    </source>
</evidence>
<gene>
    <name evidence="22" type="primary">phoR</name>
    <name evidence="22" type="ORF">GHA_00143</name>
</gene>
<dbReference type="InterPro" id="IPR036097">
    <property type="entry name" value="HisK_dim/P_sf"/>
</dbReference>
<dbReference type="InterPro" id="IPR004358">
    <property type="entry name" value="Sig_transdc_His_kin-like_C"/>
</dbReference>
<dbReference type="SMART" id="SM00091">
    <property type="entry name" value="PAS"/>
    <property type="match status" value="1"/>
</dbReference>
<dbReference type="FunFam" id="1.10.287.130:FF:000001">
    <property type="entry name" value="Two-component sensor histidine kinase"/>
    <property type="match status" value="1"/>
</dbReference>
<evidence type="ECO:0000256" key="14">
    <source>
        <dbReference type="ARBA" id="ARBA00022989"/>
    </source>
</evidence>
<dbReference type="SUPFAM" id="SSF55874">
    <property type="entry name" value="ATPase domain of HSP90 chaperone/DNA topoisomerase II/histidine kinase"/>
    <property type="match status" value="1"/>
</dbReference>
<dbReference type="GO" id="GO:0005524">
    <property type="term" value="F:ATP binding"/>
    <property type="evidence" value="ECO:0007669"/>
    <property type="project" value="UniProtKB-KW"/>
</dbReference>
<dbReference type="SUPFAM" id="SSF47384">
    <property type="entry name" value="Homodimeric domain of signal transducing histidine kinase"/>
    <property type="match status" value="1"/>
</dbReference>
<evidence type="ECO:0000256" key="8">
    <source>
        <dbReference type="ARBA" id="ARBA00022592"/>
    </source>
</evidence>
<dbReference type="Gene3D" id="1.10.287.130">
    <property type="match status" value="1"/>
</dbReference>
<comment type="catalytic activity">
    <reaction evidence="1">
        <text>ATP + protein L-histidine = ADP + protein N-phospho-L-histidine.</text>
        <dbReference type="EC" id="2.7.13.3"/>
    </reaction>
</comment>
<evidence type="ECO:0000256" key="4">
    <source>
        <dbReference type="ARBA" id="ARBA00019665"/>
    </source>
</evidence>
<dbReference type="EMBL" id="CAHPSC010000002">
    <property type="protein sequence ID" value="CAB5658238.1"/>
    <property type="molecule type" value="Genomic_DNA"/>
</dbReference>
<evidence type="ECO:0000256" key="15">
    <source>
        <dbReference type="ARBA" id="ARBA00023012"/>
    </source>
</evidence>
<keyword evidence="13" id="KW-0067">ATP-binding</keyword>
<dbReference type="GO" id="GO:0005886">
    <property type="term" value="C:plasma membrane"/>
    <property type="evidence" value="ECO:0007669"/>
    <property type="project" value="UniProtKB-SubCell"/>
</dbReference>
<keyword evidence="8" id="KW-0592">Phosphate transport</keyword>
<feature type="domain" description="Histidine kinase/HSP90-like ATPase" evidence="20">
    <location>
        <begin position="327"/>
        <end position="440"/>
    </location>
</feature>
<evidence type="ECO:0000256" key="6">
    <source>
        <dbReference type="ARBA" id="ARBA00022475"/>
    </source>
</evidence>
<dbReference type="InterPro" id="IPR014310">
    <property type="entry name" value="Sig_transdc_His_kinase_PhoR"/>
</dbReference>
<keyword evidence="16 18" id="KW-0472">Membrane</keyword>
<keyword evidence="11" id="KW-0547">Nucleotide-binding</keyword>
<feature type="domain" description="Signal transduction histidine kinase dimerisation/phosphoacceptor" evidence="21">
    <location>
        <begin position="206"/>
        <end position="272"/>
    </location>
</feature>
<keyword evidence="7" id="KW-0597">Phosphoprotein</keyword>
<evidence type="ECO:0000256" key="17">
    <source>
        <dbReference type="ARBA" id="ARBA00025207"/>
    </source>
</evidence>
<evidence type="ECO:0000256" key="10">
    <source>
        <dbReference type="ARBA" id="ARBA00022692"/>
    </source>
</evidence>
<comment type="subcellular location">
    <subcellularLocation>
        <location evidence="2">Cell membrane</location>
    </subcellularLocation>
</comment>
<dbReference type="PANTHER" id="PTHR45453:SF1">
    <property type="entry name" value="PHOSPHATE REGULON SENSOR PROTEIN PHOR"/>
    <property type="match status" value="1"/>
</dbReference>
<evidence type="ECO:0000256" key="2">
    <source>
        <dbReference type="ARBA" id="ARBA00004236"/>
    </source>
</evidence>
<dbReference type="CDD" id="cd00130">
    <property type="entry name" value="PAS"/>
    <property type="match status" value="1"/>
</dbReference>
<evidence type="ECO:0000256" key="16">
    <source>
        <dbReference type="ARBA" id="ARBA00023136"/>
    </source>
</evidence>
<dbReference type="InterPro" id="IPR000014">
    <property type="entry name" value="PAS"/>
</dbReference>
<evidence type="ECO:0000259" key="21">
    <source>
        <dbReference type="SMART" id="SM00388"/>
    </source>
</evidence>
<evidence type="ECO:0000259" key="19">
    <source>
        <dbReference type="SMART" id="SM00091"/>
    </source>
</evidence>
<dbReference type="AlphaFoldDB" id="A0AA35GEL3"/>
<dbReference type="RefSeq" id="WP_234686565.1">
    <property type="nucleotide sequence ID" value="NZ_CAHPRW010000015.1"/>
</dbReference>
<dbReference type="GO" id="GO:0004721">
    <property type="term" value="F:phosphoprotein phosphatase activity"/>
    <property type="evidence" value="ECO:0007669"/>
    <property type="project" value="InterPro"/>
</dbReference>
<dbReference type="Pfam" id="PF02518">
    <property type="entry name" value="HATPase_c"/>
    <property type="match status" value="1"/>
</dbReference>
<evidence type="ECO:0000256" key="12">
    <source>
        <dbReference type="ARBA" id="ARBA00022777"/>
    </source>
</evidence>
<dbReference type="InterPro" id="IPR036890">
    <property type="entry name" value="HATPase_C_sf"/>
</dbReference>
<dbReference type="InterPro" id="IPR050351">
    <property type="entry name" value="BphY/WalK/GraS-like"/>
</dbReference>
<dbReference type="InterPro" id="IPR035965">
    <property type="entry name" value="PAS-like_dom_sf"/>
</dbReference>
<dbReference type="SMART" id="SM00388">
    <property type="entry name" value="HisKA"/>
    <property type="match status" value="1"/>
</dbReference>
<protein>
    <recommendedName>
        <fullName evidence="4">Phosphate regulon sensor protein PhoR</fullName>
        <ecNumber evidence="3">2.7.13.3</ecNumber>
    </recommendedName>
</protein>
<evidence type="ECO:0000256" key="1">
    <source>
        <dbReference type="ARBA" id="ARBA00000085"/>
    </source>
</evidence>
<keyword evidence="9 22" id="KW-0808">Transferase</keyword>
<dbReference type="InterPro" id="IPR003661">
    <property type="entry name" value="HisK_dim/P_dom"/>
</dbReference>
<dbReference type="InterPro" id="IPR021766">
    <property type="entry name" value="PhoR_N"/>
</dbReference>
<dbReference type="PANTHER" id="PTHR45453">
    <property type="entry name" value="PHOSPHATE REGULON SENSOR PROTEIN PHOR"/>
    <property type="match status" value="1"/>
</dbReference>
<dbReference type="GO" id="GO:0000155">
    <property type="term" value="F:phosphorelay sensor kinase activity"/>
    <property type="evidence" value="ECO:0007669"/>
    <property type="project" value="InterPro"/>
</dbReference>
<proteinExistence type="predicted"/>
<dbReference type="SMART" id="SM00387">
    <property type="entry name" value="HATPase_c"/>
    <property type="match status" value="1"/>
</dbReference>
<dbReference type="CDD" id="cd00082">
    <property type="entry name" value="HisKA"/>
    <property type="match status" value="1"/>
</dbReference>
<evidence type="ECO:0000256" key="5">
    <source>
        <dbReference type="ARBA" id="ARBA00022448"/>
    </source>
</evidence>
<evidence type="ECO:0000256" key="11">
    <source>
        <dbReference type="ARBA" id="ARBA00022741"/>
    </source>
</evidence>
<evidence type="ECO:0000256" key="7">
    <source>
        <dbReference type="ARBA" id="ARBA00022553"/>
    </source>
</evidence>
<keyword evidence="15" id="KW-0902">Two-component regulatory system</keyword>
<evidence type="ECO:0000256" key="13">
    <source>
        <dbReference type="ARBA" id="ARBA00022840"/>
    </source>
</evidence>
<evidence type="ECO:0000313" key="23">
    <source>
        <dbReference type="Proteomes" id="UP000834458"/>
    </source>
</evidence>
<keyword evidence="5" id="KW-0813">Transport</keyword>
<feature type="domain" description="PAS" evidence="19">
    <location>
        <begin position="96"/>
        <end position="161"/>
    </location>
</feature>
<dbReference type="Proteomes" id="UP000834458">
    <property type="component" value="Unassembled WGS sequence"/>
</dbReference>
<dbReference type="Pfam" id="PF13188">
    <property type="entry name" value="PAS_8"/>
    <property type="match status" value="1"/>
</dbReference>
<dbReference type="NCBIfam" id="TIGR02966">
    <property type="entry name" value="phoR_proteo"/>
    <property type="match status" value="1"/>
</dbReference>